<reference evidence="1" key="1">
    <citation type="journal article" date="2022" name="bioRxiv">
        <title>Sequencing and chromosome-scale assembly of the giantPleurodeles waltlgenome.</title>
        <authorList>
            <person name="Brown T."/>
            <person name="Elewa A."/>
            <person name="Iarovenko S."/>
            <person name="Subramanian E."/>
            <person name="Araus A.J."/>
            <person name="Petzold A."/>
            <person name="Susuki M."/>
            <person name="Suzuki K.-i.T."/>
            <person name="Hayashi T."/>
            <person name="Toyoda A."/>
            <person name="Oliveira C."/>
            <person name="Osipova E."/>
            <person name="Leigh N.D."/>
            <person name="Simon A."/>
            <person name="Yun M.H."/>
        </authorList>
    </citation>
    <scope>NUCLEOTIDE SEQUENCE</scope>
    <source>
        <strain evidence="1">20211129_DDA</strain>
        <tissue evidence="1">Liver</tissue>
    </source>
</reference>
<accession>A0AAV7LXK3</accession>
<comment type="caution">
    <text evidence="1">The sequence shown here is derived from an EMBL/GenBank/DDBJ whole genome shotgun (WGS) entry which is preliminary data.</text>
</comment>
<dbReference type="AlphaFoldDB" id="A0AAV7LXK3"/>
<name>A0AAV7LXK3_PLEWA</name>
<gene>
    <name evidence="1" type="ORF">NDU88_001414</name>
</gene>
<dbReference type="EMBL" id="JANPWB010000014">
    <property type="protein sequence ID" value="KAJ1096271.1"/>
    <property type="molecule type" value="Genomic_DNA"/>
</dbReference>
<proteinExistence type="predicted"/>
<dbReference type="Proteomes" id="UP001066276">
    <property type="component" value="Chromosome 10"/>
</dbReference>
<organism evidence="1 2">
    <name type="scientific">Pleurodeles waltl</name>
    <name type="common">Iberian ribbed newt</name>
    <dbReference type="NCBI Taxonomy" id="8319"/>
    <lineage>
        <taxon>Eukaryota</taxon>
        <taxon>Metazoa</taxon>
        <taxon>Chordata</taxon>
        <taxon>Craniata</taxon>
        <taxon>Vertebrata</taxon>
        <taxon>Euteleostomi</taxon>
        <taxon>Amphibia</taxon>
        <taxon>Batrachia</taxon>
        <taxon>Caudata</taxon>
        <taxon>Salamandroidea</taxon>
        <taxon>Salamandridae</taxon>
        <taxon>Pleurodelinae</taxon>
        <taxon>Pleurodeles</taxon>
    </lineage>
</organism>
<evidence type="ECO:0000313" key="1">
    <source>
        <dbReference type="EMBL" id="KAJ1096271.1"/>
    </source>
</evidence>
<sequence>MCGHSISRLRERAARARGLSSGVQTLREPLQSLIMNSVPGAPKARIYTAPDPQRHRTRVPSLPNRVHFRRLLKIKNNEMKQLRC</sequence>
<evidence type="ECO:0000313" key="2">
    <source>
        <dbReference type="Proteomes" id="UP001066276"/>
    </source>
</evidence>
<keyword evidence="2" id="KW-1185">Reference proteome</keyword>
<protein>
    <submittedName>
        <fullName evidence="1">Uncharacterized protein</fullName>
    </submittedName>
</protein>